<keyword evidence="7" id="KW-1185">Reference proteome</keyword>
<name>A0A939HLJ8_9PROT</name>
<dbReference type="AlphaFoldDB" id="A0A939HLJ8"/>
<comment type="caution">
    <text evidence="6">The sequence shown here is derived from an EMBL/GenBank/DDBJ whole genome shotgun (WGS) entry which is preliminary data.</text>
</comment>
<dbReference type="SUPFAM" id="SSF46785">
    <property type="entry name" value="Winged helix' DNA-binding domain"/>
    <property type="match status" value="1"/>
</dbReference>
<evidence type="ECO:0000256" key="3">
    <source>
        <dbReference type="ARBA" id="ARBA00023163"/>
    </source>
</evidence>
<dbReference type="PANTHER" id="PTHR43132">
    <property type="entry name" value="ARSENICAL RESISTANCE OPERON REPRESSOR ARSR-RELATED"/>
    <property type="match status" value="1"/>
</dbReference>
<dbReference type="PROSITE" id="PS50987">
    <property type="entry name" value="HTH_ARSR_2"/>
    <property type="match status" value="1"/>
</dbReference>
<dbReference type="InterPro" id="IPR051011">
    <property type="entry name" value="Metal_resp_trans_reg"/>
</dbReference>
<dbReference type="RefSeq" id="WP_207845605.1">
    <property type="nucleotide sequence ID" value="NZ_JAFVMH010000002.1"/>
</dbReference>
<dbReference type="GO" id="GO:0003677">
    <property type="term" value="F:DNA binding"/>
    <property type="evidence" value="ECO:0007669"/>
    <property type="project" value="UniProtKB-KW"/>
</dbReference>
<keyword evidence="1" id="KW-0805">Transcription regulation</keyword>
<dbReference type="PRINTS" id="PR00778">
    <property type="entry name" value="HTHARSR"/>
</dbReference>
<dbReference type="EMBL" id="JAFVMH010000002">
    <property type="protein sequence ID" value="MBO1324990.1"/>
    <property type="molecule type" value="Genomic_DNA"/>
</dbReference>
<dbReference type="InterPro" id="IPR036390">
    <property type="entry name" value="WH_DNA-bd_sf"/>
</dbReference>
<keyword evidence="2" id="KW-0238">DNA-binding</keyword>
<reference evidence="6" key="1">
    <citation type="submission" date="2021-03" db="EMBL/GenBank/DDBJ databases">
        <title>The complete genome sequence of Acetobacter sp. TBRC 12339.</title>
        <authorList>
            <person name="Charoenyingcharoen P."/>
            <person name="Yukphan P."/>
        </authorList>
    </citation>
    <scope>NUCLEOTIDE SEQUENCE</scope>
    <source>
        <strain evidence="6">TBRC 12339</strain>
    </source>
</reference>
<dbReference type="NCBIfam" id="NF033788">
    <property type="entry name" value="HTH_metalloreg"/>
    <property type="match status" value="1"/>
</dbReference>
<dbReference type="InterPro" id="IPR011991">
    <property type="entry name" value="ArsR-like_HTH"/>
</dbReference>
<dbReference type="Gene3D" id="1.10.10.10">
    <property type="entry name" value="Winged helix-like DNA-binding domain superfamily/Winged helix DNA-binding domain"/>
    <property type="match status" value="1"/>
</dbReference>
<evidence type="ECO:0000313" key="6">
    <source>
        <dbReference type="EMBL" id="MBO1324990.1"/>
    </source>
</evidence>
<accession>A0A939HLJ8</accession>
<dbReference type="SMART" id="SM00418">
    <property type="entry name" value="HTH_ARSR"/>
    <property type="match status" value="1"/>
</dbReference>
<evidence type="ECO:0000313" key="7">
    <source>
        <dbReference type="Proteomes" id="UP000664073"/>
    </source>
</evidence>
<feature type="compositionally biased region" description="Low complexity" evidence="4">
    <location>
        <begin position="122"/>
        <end position="131"/>
    </location>
</feature>
<dbReference type="InterPro" id="IPR036388">
    <property type="entry name" value="WH-like_DNA-bd_sf"/>
</dbReference>
<keyword evidence="3" id="KW-0804">Transcription</keyword>
<protein>
    <submittedName>
        <fullName evidence="6">Winged helix-turn-helix transcriptional regulator</fullName>
    </submittedName>
</protein>
<dbReference type="GO" id="GO:0003700">
    <property type="term" value="F:DNA-binding transcription factor activity"/>
    <property type="evidence" value="ECO:0007669"/>
    <property type="project" value="InterPro"/>
</dbReference>
<proteinExistence type="predicted"/>
<dbReference type="Proteomes" id="UP000664073">
    <property type="component" value="Unassembled WGS sequence"/>
</dbReference>
<dbReference type="CDD" id="cd00090">
    <property type="entry name" value="HTH_ARSR"/>
    <property type="match status" value="1"/>
</dbReference>
<evidence type="ECO:0000259" key="5">
    <source>
        <dbReference type="PROSITE" id="PS50987"/>
    </source>
</evidence>
<dbReference type="PANTHER" id="PTHR43132:SF2">
    <property type="entry name" value="ARSENICAL RESISTANCE OPERON REPRESSOR ARSR-RELATED"/>
    <property type="match status" value="1"/>
</dbReference>
<evidence type="ECO:0000256" key="2">
    <source>
        <dbReference type="ARBA" id="ARBA00023125"/>
    </source>
</evidence>
<evidence type="ECO:0000256" key="4">
    <source>
        <dbReference type="SAM" id="MobiDB-lite"/>
    </source>
</evidence>
<dbReference type="InterPro" id="IPR001845">
    <property type="entry name" value="HTH_ArsR_DNA-bd_dom"/>
</dbReference>
<dbReference type="Pfam" id="PF01022">
    <property type="entry name" value="HTH_5"/>
    <property type="match status" value="1"/>
</dbReference>
<feature type="domain" description="HTH arsR-type" evidence="5">
    <location>
        <begin position="4"/>
        <end position="101"/>
    </location>
</feature>
<evidence type="ECO:0000256" key="1">
    <source>
        <dbReference type="ARBA" id="ARBA00023015"/>
    </source>
</evidence>
<gene>
    <name evidence="6" type="ORF">J2D77_07505</name>
</gene>
<sequence length="159" mass="17095">MSDLSVEDARQIVERMKLFAQPQRLLILDALLSHGPLSVGELESRTGIGQPTLSQQLGTLRRADIVMPRRDSRTIYYSLASPDDALRARALIGLLHGGQSARAALQALAQHDTDDDKPPRPAAAQNGAPGPTAQPPTPFPYAEGGAQFALVPALMRRRG</sequence>
<organism evidence="6 7">
    <name type="scientific">Acetobacter garciniae</name>
    <dbReference type="NCBI Taxonomy" id="2817435"/>
    <lineage>
        <taxon>Bacteria</taxon>
        <taxon>Pseudomonadati</taxon>
        <taxon>Pseudomonadota</taxon>
        <taxon>Alphaproteobacteria</taxon>
        <taxon>Acetobacterales</taxon>
        <taxon>Acetobacteraceae</taxon>
        <taxon>Acetobacter</taxon>
    </lineage>
</organism>
<feature type="region of interest" description="Disordered" evidence="4">
    <location>
        <begin position="110"/>
        <end position="144"/>
    </location>
</feature>